<accession>A0ABW1EFF7</accession>
<dbReference type="InterPro" id="IPR005467">
    <property type="entry name" value="His_kinase_dom"/>
</dbReference>
<gene>
    <name evidence="14" type="ORF">ACFPT7_09840</name>
</gene>
<keyword evidence="8" id="KW-0902">Two-component regulatory system</keyword>
<dbReference type="NCBIfam" id="TIGR00229">
    <property type="entry name" value="sensory_box"/>
    <property type="match status" value="1"/>
</dbReference>
<comment type="caution">
    <text evidence="14">The sequence shown here is derived from an EMBL/GenBank/DDBJ whole genome shotgun (WGS) entry which is preliminary data.</text>
</comment>
<evidence type="ECO:0000256" key="10">
    <source>
        <dbReference type="SAM" id="Phobius"/>
    </source>
</evidence>
<evidence type="ECO:0000259" key="12">
    <source>
        <dbReference type="PROSITE" id="PS50112"/>
    </source>
</evidence>
<evidence type="ECO:0000313" key="14">
    <source>
        <dbReference type="EMBL" id="MFC5862591.1"/>
    </source>
</evidence>
<evidence type="ECO:0000259" key="13">
    <source>
        <dbReference type="PROSITE" id="PS50113"/>
    </source>
</evidence>
<keyword evidence="10" id="KW-1133">Transmembrane helix</keyword>
<dbReference type="Pfam" id="PF05227">
    <property type="entry name" value="CHASE3"/>
    <property type="match status" value="1"/>
</dbReference>
<dbReference type="SUPFAM" id="SSF55785">
    <property type="entry name" value="PYP-like sensor domain (PAS domain)"/>
    <property type="match status" value="2"/>
</dbReference>
<keyword evidence="4" id="KW-0808">Transferase</keyword>
<name>A0ABW1EFF7_9BACT</name>
<dbReference type="PANTHER" id="PTHR43065">
    <property type="entry name" value="SENSOR HISTIDINE KINASE"/>
    <property type="match status" value="1"/>
</dbReference>
<evidence type="ECO:0000256" key="8">
    <source>
        <dbReference type="ARBA" id="ARBA00023012"/>
    </source>
</evidence>
<dbReference type="PROSITE" id="PS50109">
    <property type="entry name" value="HIS_KIN"/>
    <property type="match status" value="1"/>
</dbReference>
<dbReference type="Proteomes" id="UP001596091">
    <property type="component" value="Unassembled WGS sequence"/>
</dbReference>
<proteinExistence type="predicted"/>
<dbReference type="PRINTS" id="PR00344">
    <property type="entry name" value="BCTRLSENSOR"/>
</dbReference>
<dbReference type="CDD" id="cd00130">
    <property type="entry name" value="PAS"/>
    <property type="match status" value="1"/>
</dbReference>
<dbReference type="InterPro" id="IPR004358">
    <property type="entry name" value="Sig_transdc_His_kin-like_C"/>
</dbReference>
<dbReference type="InterPro" id="IPR013767">
    <property type="entry name" value="PAS_fold"/>
</dbReference>
<evidence type="ECO:0000256" key="1">
    <source>
        <dbReference type="ARBA" id="ARBA00000085"/>
    </source>
</evidence>
<sequence length="717" mass="78973">MNPSSFRLLLLRFALLPILCVCLFVGILSWQFHEIDLLRTQTTQATTLTIGSDRLLNSLVDEETGVRGFALSGNAAFLQPYHAATDRIDDELDAIANAADGKALVTAELHEIRQDIASFDKANEAIVSAVPAHIEDADALLAQKQAMDRLRTRIRKLENEQSALRQQGRQKLLKMYAAQPVVAIVGGALVAIFLVLDGIGQFRKLSRAFAEQLREVEIQRNSLSTTLRSIGDAVIVCDQDGKITLLNPTAEELTGWSSLEAVGEHLDAVFPIVNETSRKKVESPVAKVLRTGQIVGLANHTVLIRRDGSEIAIDDSGAPIRGEKDGIAGVVLVFRDIAERRKAERELALRNAELESLLHNSPIGFATFDTSYHYLRVNKALSDIDGIAEEAHLGKPLSEMMPEAFPVLQPLLDSVLREGKVIQREFIGRRPQDEGERQWLTWFYPVFAGESTKPVLAGAIILDNTDRWHAHEALVRTEKLAAVGRLAASIAHEMNNPLTSVTNLLYLIGYDQALSESTRGFVERASIELDRVSKIATQTLRFARRTMNPAQVNLEEIVSGLMLLFGGRLNQSQITVNIRKRSTSTFIGYASEIMQLLTNLLGNAIDAIGTGGRITLATQSSTHWSTETSCVAVSVADSGPGIPENLRKKIWEPFFTTKADTGTGLGLWLVEETIRKNGGWIRMRTTCNEVRHGTVFRLLLPLEMPQISEDEATVQGS</sequence>
<evidence type="ECO:0000256" key="6">
    <source>
        <dbReference type="ARBA" id="ARBA00022777"/>
    </source>
</evidence>
<dbReference type="SMART" id="SM00086">
    <property type="entry name" value="PAC"/>
    <property type="match status" value="1"/>
</dbReference>
<keyword evidence="10" id="KW-0472">Membrane</keyword>
<dbReference type="CDD" id="cd00082">
    <property type="entry name" value="HisKA"/>
    <property type="match status" value="1"/>
</dbReference>
<dbReference type="Gene3D" id="1.10.287.130">
    <property type="match status" value="1"/>
</dbReference>
<evidence type="ECO:0000313" key="15">
    <source>
        <dbReference type="Proteomes" id="UP001596091"/>
    </source>
</evidence>
<dbReference type="PROSITE" id="PS50112">
    <property type="entry name" value="PAS"/>
    <property type="match status" value="2"/>
</dbReference>
<dbReference type="InterPro" id="IPR036890">
    <property type="entry name" value="HATPase_C_sf"/>
</dbReference>
<protein>
    <recommendedName>
        <fullName evidence="2">histidine kinase</fullName>
        <ecNumber evidence="2">2.7.13.3</ecNumber>
    </recommendedName>
</protein>
<dbReference type="Pfam" id="PF00512">
    <property type="entry name" value="HisKA"/>
    <property type="match status" value="1"/>
</dbReference>
<feature type="domain" description="Histidine kinase" evidence="11">
    <location>
        <begin position="489"/>
        <end position="704"/>
    </location>
</feature>
<evidence type="ECO:0000256" key="7">
    <source>
        <dbReference type="ARBA" id="ARBA00022840"/>
    </source>
</evidence>
<dbReference type="PANTHER" id="PTHR43065:SF10">
    <property type="entry name" value="PEROXIDE STRESS-ACTIVATED HISTIDINE KINASE MAK3"/>
    <property type="match status" value="1"/>
</dbReference>
<dbReference type="Pfam" id="PF00989">
    <property type="entry name" value="PAS"/>
    <property type="match status" value="1"/>
</dbReference>
<keyword evidence="5" id="KW-0547">Nucleotide-binding</keyword>
<dbReference type="SMART" id="SM00387">
    <property type="entry name" value="HATPase_c"/>
    <property type="match status" value="1"/>
</dbReference>
<evidence type="ECO:0000259" key="11">
    <source>
        <dbReference type="PROSITE" id="PS50109"/>
    </source>
</evidence>
<keyword evidence="15" id="KW-1185">Reference proteome</keyword>
<dbReference type="InterPro" id="IPR003594">
    <property type="entry name" value="HATPase_dom"/>
</dbReference>
<comment type="catalytic activity">
    <reaction evidence="1">
        <text>ATP + protein L-histidine = ADP + protein N-phospho-L-histidine.</text>
        <dbReference type="EC" id="2.7.13.3"/>
    </reaction>
</comment>
<dbReference type="CDD" id="cd19410">
    <property type="entry name" value="HK9-like_sensor"/>
    <property type="match status" value="1"/>
</dbReference>
<dbReference type="InterPro" id="IPR000700">
    <property type="entry name" value="PAS-assoc_C"/>
</dbReference>
<dbReference type="InterPro" id="IPR036097">
    <property type="entry name" value="HisK_dim/P_sf"/>
</dbReference>
<feature type="transmembrane region" description="Helical" evidence="10">
    <location>
        <begin position="175"/>
        <end position="196"/>
    </location>
</feature>
<dbReference type="InterPro" id="IPR000014">
    <property type="entry name" value="PAS"/>
</dbReference>
<dbReference type="Gene3D" id="3.30.450.20">
    <property type="entry name" value="PAS domain"/>
    <property type="match status" value="2"/>
</dbReference>
<dbReference type="SMART" id="SM00388">
    <property type="entry name" value="HisKA"/>
    <property type="match status" value="1"/>
</dbReference>
<evidence type="ECO:0000256" key="5">
    <source>
        <dbReference type="ARBA" id="ARBA00022741"/>
    </source>
</evidence>
<dbReference type="PROSITE" id="PS50113">
    <property type="entry name" value="PAC"/>
    <property type="match status" value="1"/>
</dbReference>
<dbReference type="EMBL" id="JBHSPH010000002">
    <property type="protein sequence ID" value="MFC5862591.1"/>
    <property type="molecule type" value="Genomic_DNA"/>
</dbReference>
<dbReference type="Pfam" id="PF08448">
    <property type="entry name" value="PAS_4"/>
    <property type="match status" value="1"/>
</dbReference>
<keyword evidence="7" id="KW-0067">ATP-binding</keyword>
<keyword evidence="10" id="KW-0812">Transmembrane</keyword>
<organism evidence="14 15">
    <name type="scientific">Acidicapsa dinghuensis</name>
    <dbReference type="NCBI Taxonomy" id="2218256"/>
    <lineage>
        <taxon>Bacteria</taxon>
        <taxon>Pseudomonadati</taxon>
        <taxon>Acidobacteriota</taxon>
        <taxon>Terriglobia</taxon>
        <taxon>Terriglobales</taxon>
        <taxon>Acidobacteriaceae</taxon>
        <taxon>Acidicapsa</taxon>
    </lineage>
</organism>
<dbReference type="InterPro" id="IPR007891">
    <property type="entry name" value="CHASE3"/>
</dbReference>
<keyword evidence="9" id="KW-0175">Coiled coil</keyword>
<dbReference type="SUPFAM" id="SSF55874">
    <property type="entry name" value="ATPase domain of HSP90 chaperone/DNA topoisomerase II/histidine kinase"/>
    <property type="match status" value="1"/>
</dbReference>
<feature type="coiled-coil region" evidence="9">
    <location>
        <begin position="140"/>
        <end position="167"/>
    </location>
</feature>
<feature type="transmembrane region" description="Helical" evidence="10">
    <location>
        <begin position="6"/>
        <end position="30"/>
    </location>
</feature>
<keyword evidence="3" id="KW-0597">Phosphoprotein</keyword>
<evidence type="ECO:0000256" key="3">
    <source>
        <dbReference type="ARBA" id="ARBA00022553"/>
    </source>
</evidence>
<keyword evidence="6" id="KW-0418">Kinase</keyword>
<dbReference type="RefSeq" id="WP_263336145.1">
    <property type="nucleotide sequence ID" value="NZ_JAGSYH010000003.1"/>
</dbReference>
<feature type="domain" description="PAS" evidence="12">
    <location>
        <begin position="219"/>
        <end position="292"/>
    </location>
</feature>
<dbReference type="Gene3D" id="3.30.565.10">
    <property type="entry name" value="Histidine kinase-like ATPase, C-terminal domain"/>
    <property type="match status" value="1"/>
</dbReference>
<evidence type="ECO:0000256" key="2">
    <source>
        <dbReference type="ARBA" id="ARBA00012438"/>
    </source>
</evidence>
<dbReference type="EC" id="2.7.13.3" evidence="2"/>
<dbReference type="InterPro" id="IPR035965">
    <property type="entry name" value="PAS-like_dom_sf"/>
</dbReference>
<feature type="domain" description="PAS" evidence="12">
    <location>
        <begin position="350"/>
        <end position="419"/>
    </location>
</feature>
<dbReference type="InterPro" id="IPR013656">
    <property type="entry name" value="PAS_4"/>
</dbReference>
<feature type="domain" description="PAC" evidence="13">
    <location>
        <begin position="297"/>
        <end position="349"/>
    </location>
</feature>
<dbReference type="InterPro" id="IPR001610">
    <property type="entry name" value="PAC"/>
</dbReference>
<dbReference type="InterPro" id="IPR003661">
    <property type="entry name" value="HisK_dim/P_dom"/>
</dbReference>
<dbReference type="Pfam" id="PF02518">
    <property type="entry name" value="HATPase_c"/>
    <property type="match status" value="1"/>
</dbReference>
<dbReference type="SUPFAM" id="SSF47384">
    <property type="entry name" value="Homodimeric domain of signal transducing histidine kinase"/>
    <property type="match status" value="1"/>
</dbReference>
<evidence type="ECO:0000256" key="4">
    <source>
        <dbReference type="ARBA" id="ARBA00022679"/>
    </source>
</evidence>
<reference evidence="15" key="1">
    <citation type="journal article" date="2019" name="Int. J. Syst. Evol. Microbiol.">
        <title>The Global Catalogue of Microorganisms (GCM) 10K type strain sequencing project: providing services to taxonomists for standard genome sequencing and annotation.</title>
        <authorList>
            <consortium name="The Broad Institute Genomics Platform"/>
            <consortium name="The Broad Institute Genome Sequencing Center for Infectious Disease"/>
            <person name="Wu L."/>
            <person name="Ma J."/>
        </authorList>
    </citation>
    <scope>NUCLEOTIDE SEQUENCE [LARGE SCALE GENOMIC DNA]</scope>
    <source>
        <strain evidence="15">JCM 4087</strain>
    </source>
</reference>
<evidence type="ECO:0000256" key="9">
    <source>
        <dbReference type="SAM" id="Coils"/>
    </source>
</evidence>
<dbReference type="SMART" id="SM00091">
    <property type="entry name" value="PAS"/>
    <property type="match status" value="2"/>
</dbReference>